<evidence type="ECO:0000313" key="2">
    <source>
        <dbReference type="Proteomes" id="UP001057402"/>
    </source>
</evidence>
<protein>
    <submittedName>
        <fullName evidence="1">Uncharacterized protein</fullName>
    </submittedName>
</protein>
<dbReference type="Proteomes" id="UP001057402">
    <property type="component" value="Chromosome 7"/>
</dbReference>
<gene>
    <name evidence="1" type="ORF">MLD38_024859</name>
</gene>
<keyword evidence="2" id="KW-1185">Reference proteome</keyword>
<evidence type="ECO:0000313" key="1">
    <source>
        <dbReference type="EMBL" id="KAI4339977.1"/>
    </source>
</evidence>
<comment type="caution">
    <text evidence="1">The sequence shown here is derived from an EMBL/GenBank/DDBJ whole genome shotgun (WGS) entry which is preliminary data.</text>
</comment>
<name>A0ACB9NWF5_9MYRT</name>
<dbReference type="EMBL" id="CM042886">
    <property type="protein sequence ID" value="KAI4339977.1"/>
    <property type="molecule type" value="Genomic_DNA"/>
</dbReference>
<sequence length="144" mass="16022">MSSSATGTSRCAACRNQRRRCPTDCIFSPHFPSTDPERFDAVHRIYGASKVAKMLEEIPPEMRGPAANALHFEAKCRIRDPVYGCVGIISTLNEEIRDTGTELAKLRARVAFLASGAQERQLGQDYTIVDDHWTEQQQIGNVVL</sequence>
<proteinExistence type="predicted"/>
<accession>A0ACB9NWF5</accession>
<reference evidence="2" key="1">
    <citation type="journal article" date="2023" name="Front. Plant Sci.">
        <title>Chromosomal-level genome assembly of Melastoma candidum provides insights into trichome evolution.</title>
        <authorList>
            <person name="Zhong Y."/>
            <person name="Wu W."/>
            <person name="Sun C."/>
            <person name="Zou P."/>
            <person name="Liu Y."/>
            <person name="Dai S."/>
            <person name="Zhou R."/>
        </authorList>
    </citation>
    <scope>NUCLEOTIDE SEQUENCE [LARGE SCALE GENOMIC DNA]</scope>
</reference>
<organism evidence="1 2">
    <name type="scientific">Melastoma candidum</name>
    <dbReference type="NCBI Taxonomy" id="119954"/>
    <lineage>
        <taxon>Eukaryota</taxon>
        <taxon>Viridiplantae</taxon>
        <taxon>Streptophyta</taxon>
        <taxon>Embryophyta</taxon>
        <taxon>Tracheophyta</taxon>
        <taxon>Spermatophyta</taxon>
        <taxon>Magnoliopsida</taxon>
        <taxon>eudicotyledons</taxon>
        <taxon>Gunneridae</taxon>
        <taxon>Pentapetalae</taxon>
        <taxon>rosids</taxon>
        <taxon>malvids</taxon>
        <taxon>Myrtales</taxon>
        <taxon>Melastomataceae</taxon>
        <taxon>Melastomatoideae</taxon>
        <taxon>Melastomateae</taxon>
        <taxon>Melastoma</taxon>
    </lineage>
</organism>